<keyword evidence="2" id="KW-0472">Membrane</keyword>
<feature type="compositionally biased region" description="Basic and acidic residues" evidence="1">
    <location>
        <begin position="145"/>
        <end position="166"/>
    </location>
</feature>
<keyword evidence="2" id="KW-1133">Transmembrane helix</keyword>
<feature type="transmembrane region" description="Helical" evidence="2">
    <location>
        <begin position="12"/>
        <end position="32"/>
    </location>
</feature>
<evidence type="ECO:0000256" key="2">
    <source>
        <dbReference type="SAM" id="Phobius"/>
    </source>
</evidence>
<accession>A0ABR7P8F1</accession>
<dbReference type="InterPro" id="IPR019074">
    <property type="entry name" value="YabQ"/>
</dbReference>
<dbReference type="EMBL" id="JACRTP010000001">
    <property type="protein sequence ID" value="MBC8627542.1"/>
    <property type="molecule type" value="Genomic_DNA"/>
</dbReference>
<dbReference type="NCBIfam" id="TIGR02893">
    <property type="entry name" value="spore_yabQ"/>
    <property type="match status" value="1"/>
</dbReference>
<feature type="transmembrane region" description="Helical" evidence="2">
    <location>
        <begin position="93"/>
        <end position="113"/>
    </location>
</feature>
<evidence type="ECO:0000313" key="4">
    <source>
        <dbReference type="Proteomes" id="UP000661649"/>
    </source>
</evidence>
<dbReference type="RefSeq" id="WP_117455455.1">
    <property type="nucleotide sequence ID" value="NZ_DAWEED010000124.1"/>
</dbReference>
<feature type="transmembrane region" description="Helical" evidence="2">
    <location>
        <begin position="48"/>
        <end position="63"/>
    </location>
</feature>
<feature type="transmembrane region" description="Helical" evidence="2">
    <location>
        <begin position="70"/>
        <end position="87"/>
    </location>
</feature>
<dbReference type="Pfam" id="PF09578">
    <property type="entry name" value="Spore_YabQ"/>
    <property type="match status" value="1"/>
</dbReference>
<reference evidence="3 4" key="1">
    <citation type="submission" date="2020-08" db="EMBL/GenBank/DDBJ databases">
        <title>Genome public.</title>
        <authorList>
            <person name="Liu C."/>
            <person name="Sun Q."/>
        </authorList>
    </citation>
    <scope>NUCLEOTIDE SEQUENCE [LARGE SCALE GENOMIC DNA]</scope>
    <source>
        <strain evidence="3 4">3_YM_SP_D4_24.mj</strain>
    </source>
</reference>
<evidence type="ECO:0000313" key="3">
    <source>
        <dbReference type="EMBL" id="MBC8627542.1"/>
    </source>
</evidence>
<proteinExistence type="predicted"/>
<keyword evidence="2" id="KW-0812">Transmembrane</keyword>
<name>A0ABR7P8F1_9FIRM</name>
<feature type="region of interest" description="Disordered" evidence="1">
    <location>
        <begin position="144"/>
        <end position="166"/>
    </location>
</feature>
<organism evidence="3 4">
    <name type="scientific">Blautia stercoris</name>
    <dbReference type="NCBI Taxonomy" id="871664"/>
    <lineage>
        <taxon>Bacteria</taxon>
        <taxon>Bacillati</taxon>
        <taxon>Bacillota</taxon>
        <taxon>Clostridia</taxon>
        <taxon>Lachnospirales</taxon>
        <taxon>Lachnospiraceae</taxon>
        <taxon>Blautia</taxon>
    </lineage>
</organism>
<comment type="caution">
    <text evidence="3">The sequence shown here is derived from an EMBL/GenBank/DDBJ whole genome shotgun (WGS) entry which is preliminary data.</text>
</comment>
<dbReference type="Proteomes" id="UP000661649">
    <property type="component" value="Unassembled WGS sequence"/>
</dbReference>
<gene>
    <name evidence="3" type="ORF">H8712_02715</name>
</gene>
<sequence>MSKYMEQEFLLLLKLFLTGIFLGLLYDCLRIWRSVMTNSRFWIDLQDLIYWSSAGLFVFYVIYMENNGQIRVYALAGMAAGALFYYATISRWIVRLFGFLLLKIVTLFGILLTPLHRGRKRLKLCIKRVKLFLYEQKSIQKVRKNQNEKERKSKIQSETKRKIKER</sequence>
<evidence type="ECO:0000256" key="1">
    <source>
        <dbReference type="SAM" id="MobiDB-lite"/>
    </source>
</evidence>
<protein>
    <submittedName>
        <fullName evidence="3">Spore cortex biosynthesis protein YabQ</fullName>
    </submittedName>
</protein>
<keyword evidence="4" id="KW-1185">Reference proteome</keyword>